<sequence length="264" mass="30053">MVQQQSCDVVAVMETWWDDSHSWSTALDGYKLFRRDRKGRRGGGVALYIREAFDAIGIETNHDEDGCLWWEDGLSSGQLPGLVDGVREQNGAPVIQEEAVRELLSRLDIHKSMGPDGIHPWVMREVEDALAKSLSIIYQQSWLTGEVPGDWKLTNVTPIHKKGGREDPGLFNNFIDDMDEGIESLISKFADDTKLGACVDLLEDRMALQRDLEWLDGWAEPNKKKFNKSKGRVLHFGHNNPLQRYRLGAVWLDSAQEERDLGYW</sequence>
<dbReference type="PANTHER" id="PTHR33395:SF22">
    <property type="entry name" value="REVERSE TRANSCRIPTASE DOMAIN-CONTAINING PROTEIN"/>
    <property type="match status" value="1"/>
</dbReference>
<dbReference type="SUPFAM" id="SSF56219">
    <property type="entry name" value="DNase I-like"/>
    <property type="match status" value="1"/>
</dbReference>
<dbReference type="AlphaFoldDB" id="A0A3M0KW75"/>
<dbReference type="Pfam" id="PF03372">
    <property type="entry name" value="Exo_endo_phos"/>
    <property type="match status" value="1"/>
</dbReference>
<proteinExistence type="predicted"/>
<dbReference type="InterPro" id="IPR036691">
    <property type="entry name" value="Endo/exonu/phosph_ase_sf"/>
</dbReference>
<feature type="domain" description="Endonuclease/exonuclease/phosphatase" evidence="1">
    <location>
        <begin position="2"/>
        <end position="67"/>
    </location>
</feature>
<evidence type="ECO:0000313" key="2">
    <source>
        <dbReference type="EMBL" id="RMC17056.1"/>
    </source>
</evidence>
<organism evidence="2 3">
    <name type="scientific">Hirundo rustica rustica</name>
    <dbReference type="NCBI Taxonomy" id="333673"/>
    <lineage>
        <taxon>Eukaryota</taxon>
        <taxon>Metazoa</taxon>
        <taxon>Chordata</taxon>
        <taxon>Craniata</taxon>
        <taxon>Vertebrata</taxon>
        <taxon>Euteleostomi</taxon>
        <taxon>Archelosauria</taxon>
        <taxon>Archosauria</taxon>
        <taxon>Dinosauria</taxon>
        <taxon>Saurischia</taxon>
        <taxon>Theropoda</taxon>
        <taxon>Coelurosauria</taxon>
        <taxon>Aves</taxon>
        <taxon>Neognathae</taxon>
        <taxon>Neoaves</taxon>
        <taxon>Telluraves</taxon>
        <taxon>Australaves</taxon>
        <taxon>Passeriformes</taxon>
        <taxon>Sylvioidea</taxon>
        <taxon>Hirundinidae</taxon>
        <taxon>Hirundo</taxon>
    </lineage>
</organism>
<name>A0A3M0KW75_HIRRU</name>
<dbReference type="PANTHER" id="PTHR33395">
    <property type="entry name" value="TRANSCRIPTASE, PUTATIVE-RELATED-RELATED"/>
    <property type="match status" value="1"/>
</dbReference>
<protein>
    <recommendedName>
        <fullName evidence="1">Endonuclease/exonuclease/phosphatase domain-containing protein</fullName>
    </recommendedName>
</protein>
<dbReference type="Proteomes" id="UP000269221">
    <property type="component" value="Unassembled WGS sequence"/>
</dbReference>
<evidence type="ECO:0000259" key="1">
    <source>
        <dbReference type="Pfam" id="PF03372"/>
    </source>
</evidence>
<dbReference type="EMBL" id="QRBI01000099">
    <property type="protein sequence ID" value="RMC17056.1"/>
    <property type="molecule type" value="Genomic_DNA"/>
</dbReference>
<dbReference type="GO" id="GO:0007508">
    <property type="term" value="P:larval heart development"/>
    <property type="evidence" value="ECO:0007669"/>
    <property type="project" value="TreeGrafter"/>
</dbReference>
<reference evidence="2 3" key="1">
    <citation type="submission" date="2018-07" db="EMBL/GenBank/DDBJ databases">
        <title>A high quality draft genome assembly of the barn swallow (H. rustica rustica).</title>
        <authorList>
            <person name="Formenti G."/>
            <person name="Chiara M."/>
            <person name="Poveda L."/>
            <person name="Francoijs K.-J."/>
            <person name="Bonisoli-Alquati A."/>
            <person name="Canova L."/>
            <person name="Gianfranceschi L."/>
            <person name="Horner D.S."/>
            <person name="Saino N."/>
        </authorList>
    </citation>
    <scope>NUCLEOTIDE SEQUENCE [LARGE SCALE GENOMIC DNA]</scope>
    <source>
        <strain evidence="2">Chelidonia</strain>
        <tissue evidence="2">Blood</tissue>
    </source>
</reference>
<dbReference type="GO" id="GO:0003824">
    <property type="term" value="F:catalytic activity"/>
    <property type="evidence" value="ECO:0007669"/>
    <property type="project" value="InterPro"/>
</dbReference>
<comment type="caution">
    <text evidence="2">The sequence shown here is derived from an EMBL/GenBank/DDBJ whole genome shotgun (WGS) entry which is preliminary data.</text>
</comment>
<gene>
    <name evidence="2" type="ORF">DUI87_05629</name>
</gene>
<dbReference type="GO" id="GO:0031012">
    <property type="term" value="C:extracellular matrix"/>
    <property type="evidence" value="ECO:0007669"/>
    <property type="project" value="TreeGrafter"/>
</dbReference>
<evidence type="ECO:0000313" key="3">
    <source>
        <dbReference type="Proteomes" id="UP000269221"/>
    </source>
</evidence>
<accession>A0A3M0KW75</accession>
<keyword evidence="3" id="KW-1185">Reference proteome</keyword>
<dbReference type="GO" id="GO:0061343">
    <property type="term" value="P:cell adhesion involved in heart morphogenesis"/>
    <property type="evidence" value="ECO:0007669"/>
    <property type="project" value="TreeGrafter"/>
</dbReference>
<dbReference type="InterPro" id="IPR005135">
    <property type="entry name" value="Endo/exonuclease/phosphatase"/>
</dbReference>
<dbReference type="OrthoDB" id="9399505at2759"/>
<dbReference type="Gene3D" id="3.60.10.10">
    <property type="entry name" value="Endonuclease/exonuclease/phosphatase"/>
    <property type="match status" value="1"/>
</dbReference>